<evidence type="ECO:0000313" key="1">
    <source>
        <dbReference type="EMBL" id="MFD1217213.1"/>
    </source>
</evidence>
<sequence>MKEAREKLERAKDVFLGELEKAVGANRFEVERLKAANNAAEEALVMKQFEPMEN</sequence>
<dbReference type="EMBL" id="JBHTLR010000011">
    <property type="protein sequence ID" value="MFD1217213.1"/>
    <property type="molecule type" value="Genomic_DNA"/>
</dbReference>
<name>A0ABW3U8R0_9GAMM</name>
<dbReference type="Proteomes" id="UP001597264">
    <property type="component" value="Unassembled WGS sequence"/>
</dbReference>
<keyword evidence="2" id="KW-1185">Reference proteome</keyword>
<evidence type="ECO:0000313" key="2">
    <source>
        <dbReference type="Proteomes" id="UP001597264"/>
    </source>
</evidence>
<accession>A0ABW3U8R0</accession>
<gene>
    <name evidence="1" type="ORF">ACFQ2X_11435</name>
</gene>
<proteinExistence type="predicted"/>
<organism evidence="1 2">
    <name type="scientific">Microbulbifer celer</name>
    <dbReference type="NCBI Taxonomy" id="435905"/>
    <lineage>
        <taxon>Bacteria</taxon>
        <taxon>Pseudomonadati</taxon>
        <taxon>Pseudomonadota</taxon>
        <taxon>Gammaproteobacteria</taxon>
        <taxon>Cellvibrionales</taxon>
        <taxon>Microbulbiferaceae</taxon>
        <taxon>Microbulbifer</taxon>
    </lineage>
</organism>
<protein>
    <submittedName>
        <fullName evidence="1">Uncharacterized protein</fullName>
    </submittedName>
</protein>
<comment type="caution">
    <text evidence="1">The sequence shown here is derived from an EMBL/GenBank/DDBJ whole genome shotgun (WGS) entry which is preliminary data.</text>
</comment>
<dbReference type="RefSeq" id="WP_230437308.1">
    <property type="nucleotide sequence ID" value="NZ_CP087715.1"/>
</dbReference>
<reference evidence="2" key="1">
    <citation type="journal article" date="2019" name="Int. J. Syst. Evol. Microbiol.">
        <title>The Global Catalogue of Microorganisms (GCM) 10K type strain sequencing project: providing services to taxonomists for standard genome sequencing and annotation.</title>
        <authorList>
            <consortium name="The Broad Institute Genomics Platform"/>
            <consortium name="The Broad Institute Genome Sequencing Center for Infectious Disease"/>
            <person name="Wu L."/>
            <person name="Ma J."/>
        </authorList>
    </citation>
    <scope>NUCLEOTIDE SEQUENCE [LARGE SCALE GENOMIC DNA]</scope>
    <source>
        <strain evidence="2">CCUG 54356</strain>
    </source>
</reference>